<reference evidence="2 3" key="1">
    <citation type="submission" date="2019-11" db="EMBL/GenBank/DDBJ databases">
        <title>Type strains purchased from KCTC, JCM and DSMZ.</title>
        <authorList>
            <person name="Lu H."/>
        </authorList>
    </citation>
    <scope>NUCLEOTIDE SEQUENCE [LARGE SCALE GENOMIC DNA]</scope>
    <source>
        <strain evidence="2 3">JCM 31587</strain>
    </source>
</reference>
<protein>
    <submittedName>
        <fullName evidence="2">Chemotaxis protein</fullName>
    </submittedName>
</protein>
<dbReference type="InterPro" id="IPR022642">
    <property type="entry name" value="CheR_C"/>
</dbReference>
<dbReference type="PROSITE" id="PS50123">
    <property type="entry name" value="CHER"/>
    <property type="match status" value="1"/>
</dbReference>
<keyword evidence="3" id="KW-1185">Reference proteome</keyword>
<dbReference type="Pfam" id="PF01739">
    <property type="entry name" value="CheR"/>
    <property type="match status" value="1"/>
</dbReference>
<dbReference type="SMART" id="SM00138">
    <property type="entry name" value="MeTrc"/>
    <property type="match status" value="1"/>
</dbReference>
<organism evidence="2 3">
    <name type="scientific">Massilia eburnea</name>
    <dbReference type="NCBI Taxonomy" id="1776165"/>
    <lineage>
        <taxon>Bacteria</taxon>
        <taxon>Pseudomonadati</taxon>
        <taxon>Pseudomonadota</taxon>
        <taxon>Betaproteobacteria</taxon>
        <taxon>Burkholderiales</taxon>
        <taxon>Oxalobacteraceae</taxon>
        <taxon>Telluria group</taxon>
        <taxon>Massilia</taxon>
    </lineage>
</organism>
<dbReference type="Proteomes" id="UP000472320">
    <property type="component" value="Unassembled WGS sequence"/>
</dbReference>
<proteinExistence type="predicted"/>
<dbReference type="AlphaFoldDB" id="A0A6L6QJ13"/>
<name>A0A6L6QJ13_9BURK</name>
<dbReference type="InterPro" id="IPR000780">
    <property type="entry name" value="CheR_MeTrfase"/>
</dbReference>
<dbReference type="InterPro" id="IPR022641">
    <property type="entry name" value="CheR_N"/>
</dbReference>
<dbReference type="PANTHER" id="PTHR24422:SF8">
    <property type="entry name" value="CHEMOTAXIS PROTEIN"/>
    <property type="match status" value="1"/>
</dbReference>
<evidence type="ECO:0000259" key="1">
    <source>
        <dbReference type="PROSITE" id="PS50123"/>
    </source>
</evidence>
<sequence>MGANEELRRNTAPELEELELELLLEAVVRRFGFDFRLHDRAPLKRKLFGFMQLRGLATLSQLQDHVLHDPATAGNLLRALHVPPATLFDDPAEALMLRESAEHSLRGAALPRIWLADCAGAGQAWTLAIILSEMGLLAHAEIHATVASDDMLDEAAAAWLTEAELERAQSAYAQAGGKGRLADYFTIQGGHAVLAPSLRCHITWAQYNLVTDASFNEFNLIACQRALPDFGPLLRQRVLQLFHDSLVPFGTLGLDRELDPADPFSAGYLALSPGQPWYKRVT</sequence>
<accession>A0A6L6QJ13</accession>
<dbReference type="GO" id="GO:0008757">
    <property type="term" value="F:S-adenosylmethionine-dependent methyltransferase activity"/>
    <property type="evidence" value="ECO:0007669"/>
    <property type="project" value="InterPro"/>
</dbReference>
<evidence type="ECO:0000313" key="2">
    <source>
        <dbReference type="EMBL" id="MTW12054.1"/>
    </source>
</evidence>
<dbReference type="InterPro" id="IPR029063">
    <property type="entry name" value="SAM-dependent_MTases_sf"/>
</dbReference>
<dbReference type="EMBL" id="WNKX01000011">
    <property type="protein sequence ID" value="MTW12054.1"/>
    <property type="molecule type" value="Genomic_DNA"/>
</dbReference>
<dbReference type="Pfam" id="PF03705">
    <property type="entry name" value="CheR_N"/>
    <property type="match status" value="1"/>
</dbReference>
<gene>
    <name evidence="2" type="ORF">GM658_15720</name>
</gene>
<dbReference type="Gene3D" id="3.40.50.150">
    <property type="entry name" value="Vaccinia Virus protein VP39"/>
    <property type="match status" value="1"/>
</dbReference>
<dbReference type="SUPFAM" id="SSF53335">
    <property type="entry name" value="S-adenosyl-L-methionine-dependent methyltransferases"/>
    <property type="match status" value="1"/>
</dbReference>
<feature type="domain" description="CheR-type methyltransferase" evidence="1">
    <location>
        <begin position="8"/>
        <end position="254"/>
    </location>
</feature>
<dbReference type="OrthoDB" id="8704177at2"/>
<comment type="caution">
    <text evidence="2">The sequence shown here is derived from an EMBL/GenBank/DDBJ whole genome shotgun (WGS) entry which is preliminary data.</text>
</comment>
<evidence type="ECO:0000313" key="3">
    <source>
        <dbReference type="Proteomes" id="UP000472320"/>
    </source>
</evidence>
<dbReference type="SUPFAM" id="SSF47757">
    <property type="entry name" value="Chemotaxis receptor methyltransferase CheR, N-terminal domain"/>
    <property type="match status" value="1"/>
</dbReference>
<dbReference type="PANTHER" id="PTHR24422">
    <property type="entry name" value="CHEMOTAXIS PROTEIN METHYLTRANSFERASE"/>
    <property type="match status" value="1"/>
</dbReference>
<dbReference type="InterPro" id="IPR050903">
    <property type="entry name" value="Bact_Chemotaxis_MeTrfase"/>
</dbReference>